<organism evidence="3 4">
    <name type="scientific">Methanobrevibacter woesei</name>
    <dbReference type="NCBI Taxonomy" id="190976"/>
    <lineage>
        <taxon>Archaea</taxon>
        <taxon>Methanobacteriati</taxon>
        <taxon>Methanobacteriota</taxon>
        <taxon>Methanomada group</taxon>
        <taxon>Methanobacteria</taxon>
        <taxon>Methanobacteriales</taxon>
        <taxon>Methanobacteriaceae</taxon>
        <taxon>Methanobrevibacter</taxon>
    </lineage>
</organism>
<evidence type="ECO:0000256" key="1">
    <source>
        <dbReference type="SAM" id="MobiDB-lite"/>
    </source>
</evidence>
<feature type="compositionally biased region" description="Basic and acidic residues" evidence="1">
    <location>
        <begin position="127"/>
        <end position="136"/>
    </location>
</feature>
<reference evidence="3 4" key="1">
    <citation type="submission" date="2017-03" db="EMBL/GenBank/DDBJ databases">
        <title>Genome sequence of Methanobrevibacter wosei.</title>
        <authorList>
            <person name="Poehlein A."/>
            <person name="Seedorf H."/>
            <person name="Daniel R."/>
        </authorList>
    </citation>
    <scope>NUCLEOTIDE SEQUENCE [LARGE SCALE GENOMIC DNA]</scope>
    <source>
        <strain evidence="3 4">DSM 11979</strain>
    </source>
</reference>
<dbReference type="EMBL" id="MZGU01000002">
    <property type="protein sequence ID" value="PWB86964.1"/>
    <property type="molecule type" value="Genomic_DNA"/>
</dbReference>
<evidence type="ECO:0000256" key="2">
    <source>
        <dbReference type="SAM" id="Phobius"/>
    </source>
</evidence>
<comment type="caution">
    <text evidence="3">The sequence shown here is derived from an EMBL/GenBank/DDBJ whole genome shotgun (WGS) entry which is preliminary data.</text>
</comment>
<dbReference type="PROSITE" id="PS51257">
    <property type="entry name" value="PROKAR_LIPOPROTEIN"/>
    <property type="match status" value="1"/>
</dbReference>
<keyword evidence="2" id="KW-0472">Membrane</keyword>
<dbReference type="RefSeq" id="WP_116668915.1">
    <property type="nucleotide sequence ID" value="NZ_MZGU01000002.1"/>
</dbReference>
<keyword evidence="2" id="KW-0812">Transmembrane</keyword>
<accession>A0A2U1S940</accession>
<gene>
    <name evidence="3" type="ORF">MBBWO_00780</name>
</gene>
<feature type="compositionally biased region" description="Low complexity" evidence="1">
    <location>
        <begin position="37"/>
        <end position="67"/>
    </location>
</feature>
<feature type="region of interest" description="Disordered" evidence="1">
    <location>
        <begin position="37"/>
        <end position="70"/>
    </location>
</feature>
<keyword evidence="2" id="KW-1133">Transmembrane helix</keyword>
<dbReference type="AlphaFoldDB" id="A0A2U1S940"/>
<proteinExistence type="predicted"/>
<keyword evidence="4" id="KW-1185">Reference proteome</keyword>
<feature type="transmembrane region" description="Helical" evidence="2">
    <location>
        <begin position="6"/>
        <end position="26"/>
    </location>
</feature>
<name>A0A2U1S940_9EURY</name>
<evidence type="ECO:0000313" key="4">
    <source>
        <dbReference type="Proteomes" id="UP000245577"/>
    </source>
</evidence>
<protein>
    <submittedName>
        <fullName evidence="3">Uncharacterized protein</fullName>
    </submittedName>
</protein>
<dbReference type="OrthoDB" id="379405at2157"/>
<evidence type="ECO:0000313" key="3">
    <source>
        <dbReference type="EMBL" id="PWB86964.1"/>
    </source>
</evidence>
<dbReference type="Proteomes" id="UP000245577">
    <property type="component" value="Unassembled WGS sequence"/>
</dbReference>
<feature type="region of interest" description="Disordered" evidence="1">
    <location>
        <begin position="102"/>
        <end position="136"/>
    </location>
</feature>
<sequence>MSNKSLITILIILIACCIVVGLFCVFSANTAEDNNMTLNNTTNLTNSTNATVVEESSQSYESSSQYQDPHPDWVCEGDTWYSVELSEGHYGLYDKESGRLIGTGDMPDRHGYHSPEYLEDQSSTVKYRSDGEYYSD</sequence>